<comment type="caution">
    <text evidence="1">The sequence shown here is derived from an EMBL/GenBank/DDBJ whole genome shotgun (WGS) entry which is preliminary data.</text>
</comment>
<reference evidence="1" key="1">
    <citation type="journal article" date="2023" name="Mol. Biol. Evol.">
        <title>Third-Generation Sequencing Reveals the Adaptive Role of the Epigenome in Three Deep-Sea Polychaetes.</title>
        <authorList>
            <person name="Perez M."/>
            <person name="Aroh O."/>
            <person name="Sun Y."/>
            <person name="Lan Y."/>
            <person name="Juniper S.K."/>
            <person name="Young C.R."/>
            <person name="Angers B."/>
            <person name="Qian P.Y."/>
        </authorList>
    </citation>
    <scope>NUCLEOTIDE SEQUENCE</scope>
    <source>
        <strain evidence="1">R07B-5</strain>
    </source>
</reference>
<dbReference type="AlphaFoldDB" id="A0AAD9P8Z0"/>
<dbReference type="InterPro" id="IPR036691">
    <property type="entry name" value="Endo/exonu/phosph_ase_sf"/>
</dbReference>
<protein>
    <recommendedName>
        <fullName evidence="3">Endonuclease/exonuclease/phosphatase domain-containing protein</fullName>
    </recommendedName>
</protein>
<keyword evidence="2" id="KW-1185">Reference proteome</keyword>
<dbReference type="EMBL" id="JAODUO010000086">
    <property type="protein sequence ID" value="KAK2190187.1"/>
    <property type="molecule type" value="Genomic_DNA"/>
</dbReference>
<evidence type="ECO:0008006" key="3">
    <source>
        <dbReference type="Google" id="ProtNLM"/>
    </source>
</evidence>
<dbReference type="Proteomes" id="UP001209878">
    <property type="component" value="Unassembled WGS sequence"/>
</dbReference>
<evidence type="ECO:0000313" key="2">
    <source>
        <dbReference type="Proteomes" id="UP001209878"/>
    </source>
</evidence>
<sequence length="104" mass="11681">MTQYLEETEMRTSAMEPLSHLKDEIVAEDIPVANKKHTGSEISACKINMPHNQPPQIIVGVYRPPNRDVAMATYVREIIATLMQSYPTATFWICGDFNLPDMAG</sequence>
<dbReference type="Gene3D" id="3.60.10.10">
    <property type="entry name" value="Endonuclease/exonuclease/phosphatase"/>
    <property type="match status" value="1"/>
</dbReference>
<proteinExistence type="predicted"/>
<name>A0AAD9P8Z0_RIDPI</name>
<organism evidence="1 2">
    <name type="scientific">Ridgeia piscesae</name>
    <name type="common">Tubeworm</name>
    <dbReference type="NCBI Taxonomy" id="27915"/>
    <lineage>
        <taxon>Eukaryota</taxon>
        <taxon>Metazoa</taxon>
        <taxon>Spiralia</taxon>
        <taxon>Lophotrochozoa</taxon>
        <taxon>Annelida</taxon>
        <taxon>Polychaeta</taxon>
        <taxon>Sedentaria</taxon>
        <taxon>Canalipalpata</taxon>
        <taxon>Sabellida</taxon>
        <taxon>Siboglinidae</taxon>
        <taxon>Ridgeia</taxon>
    </lineage>
</organism>
<gene>
    <name evidence="1" type="ORF">NP493_87g04037</name>
</gene>
<evidence type="ECO:0000313" key="1">
    <source>
        <dbReference type="EMBL" id="KAK2190187.1"/>
    </source>
</evidence>
<accession>A0AAD9P8Z0</accession>
<dbReference type="SUPFAM" id="SSF56219">
    <property type="entry name" value="DNase I-like"/>
    <property type="match status" value="1"/>
</dbReference>